<evidence type="ECO:0000256" key="11">
    <source>
        <dbReference type="PROSITE-ProRule" id="PRU01052"/>
    </source>
</evidence>
<evidence type="ECO:0000256" key="2">
    <source>
        <dbReference type="ARBA" id="ARBA00022692"/>
    </source>
</evidence>
<keyword evidence="16" id="KW-1185">Reference proteome</keyword>
<dbReference type="OrthoDB" id="7788754at2759"/>
<feature type="domain" description="GB1/RHD3-type G" evidence="13">
    <location>
        <begin position="1"/>
        <end position="242"/>
    </location>
</feature>
<dbReference type="Proteomes" id="UP000015101">
    <property type="component" value="Unassembled WGS sequence"/>
</dbReference>
<dbReference type="CTD" id="20217781"/>
<dbReference type="HOGENOM" id="CLU_021447_2_0_1"/>
<dbReference type="FunFam" id="1.20.58.420:FF:000001">
    <property type="entry name" value="Atlastin-1 isoform 1"/>
    <property type="match status" value="1"/>
</dbReference>
<dbReference type="InterPro" id="IPR030386">
    <property type="entry name" value="G_GB1_RHD3_dom"/>
</dbReference>
<protein>
    <recommendedName>
        <fullName evidence="13">GB1/RHD3-type G domain-containing protein</fullName>
    </recommendedName>
</protein>
<proteinExistence type="inferred from homology"/>
<gene>
    <name evidence="15" type="primary">20217781</name>
    <name evidence="14" type="ORF">HELRODRAFT_98540</name>
</gene>
<comment type="catalytic activity">
    <reaction evidence="10">
        <text>GTP + H2O = GDP + phosphate + H(+)</text>
        <dbReference type="Rhea" id="RHEA:19669"/>
        <dbReference type="ChEBI" id="CHEBI:15377"/>
        <dbReference type="ChEBI" id="CHEBI:15378"/>
        <dbReference type="ChEBI" id="CHEBI:37565"/>
        <dbReference type="ChEBI" id="CHEBI:43474"/>
        <dbReference type="ChEBI" id="CHEBI:58189"/>
    </reaction>
    <physiologicalReaction direction="left-to-right" evidence="10">
        <dbReference type="Rhea" id="RHEA:19670"/>
    </physiologicalReaction>
</comment>
<keyword evidence="4" id="KW-0378">Hydrolase</keyword>
<keyword evidence="9 12" id="KW-0472">Membrane</keyword>
<reference evidence="15" key="3">
    <citation type="submission" date="2015-06" db="UniProtKB">
        <authorList>
            <consortium name="EnsemblMetazoa"/>
        </authorList>
    </citation>
    <scope>IDENTIFICATION</scope>
</reference>
<accession>T1G9N5</accession>
<reference evidence="14 16" key="2">
    <citation type="journal article" date="2013" name="Nature">
        <title>Insights into bilaterian evolution from three spiralian genomes.</title>
        <authorList>
            <person name="Simakov O."/>
            <person name="Marletaz F."/>
            <person name="Cho S.J."/>
            <person name="Edsinger-Gonzales E."/>
            <person name="Havlak P."/>
            <person name="Hellsten U."/>
            <person name="Kuo D.H."/>
            <person name="Larsson T."/>
            <person name="Lv J."/>
            <person name="Arendt D."/>
            <person name="Savage R."/>
            <person name="Osoegawa K."/>
            <person name="de Jong P."/>
            <person name="Grimwood J."/>
            <person name="Chapman J.A."/>
            <person name="Shapiro H."/>
            <person name="Aerts A."/>
            <person name="Otillar R.P."/>
            <person name="Terry A.Y."/>
            <person name="Boore J.L."/>
            <person name="Grigoriev I.V."/>
            <person name="Lindberg D.R."/>
            <person name="Seaver E.C."/>
            <person name="Weisblat D.A."/>
            <person name="Putnam N.H."/>
            <person name="Rokhsar D.S."/>
        </authorList>
    </citation>
    <scope>NUCLEOTIDE SEQUENCE</scope>
</reference>
<name>T1G9N5_HELRO</name>
<evidence type="ECO:0000256" key="3">
    <source>
        <dbReference type="ARBA" id="ARBA00022741"/>
    </source>
</evidence>
<evidence type="ECO:0000256" key="4">
    <source>
        <dbReference type="ARBA" id="ARBA00022801"/>
    </source>
</evidence>
<dbReference type="SUPFAM" id="SSF52540">
    <property type="entry name" value="P-loop containing nucleoside triphosphate hydrolases"/>
    <property type="match status" value="1"/>
</dbReference>
<dbReference type="InterPro" id="IPR027417">
    <property type="entry name" value="P-loop_NTPase"/>
</dbReference>
<keyword evidence="2 12" id="KW-0812">Transmembrane</keyword>
<evidence type="ECO:0000256" key="1">
    <source>
        <dbReference type="ARBA" id="ARBA00004477"/>
    </source>
</evidence>
<dbReference type="EMBL" id="AMQM01003553">
    <property type="status" value="NOT_ANNOTATED_CDS"/>
    <property type="molecule type" value="Genomic_DNA"/>
</dbReference>
<comment type="similarity">
    <text evidence="11">Belongs to the TRAFAC class dynamin-like GTPase superfamily. GB1/RHD3 GTPase family.</text>
</comment>
<dbReference type="SUPFAM" id="SSF48340">
    <property type="entry name" value="Interferon-induced guanylate-binding protein 1 (GBP1), C-terminal domain"/>
    <property type="match status" value="1"/>
</dbReference>
<evidence type="ECO:0000256" key="5">
    <source>
        <dbReference type="ARBA" id="ARBA00022824"/>
    </source>
</evidence>
<keyword evidence="3" id="KW-0547">Nucleotide-binding</keyword>
<evidence type="ECO:0000256" key="10">
    <source>
        <dbReference type="ARBA" id="ARBA00049117"/>
    </source>
</evidence>
<dbReference type="OMA" id="AHEDAHN"/>
<evidence type="ECO:0000313" key="14">
    <source>
        <dbReference type="EMBL" id="ESO07142.1"/>
    </source>
</evidence>
<dbReference type="RefSeq" id="XP_009014520.1">
    <property type="nucleotide sequence ID" value="XM_009016272.1"/>
</dbReference>
<sequence length="479" mass="54283">MVVSVAGAYRKGKSFLLNFFLRYLNSDGKENWMGEPNDPLIGFQWRGGSERLTSGILIWSEPYIIRNNKGDEVCVLLMDTQGAFDSQSTVKDCATVFALSTMLSSVQVFNITGNIQEDDLQHLELFTEYGRLALQTYEDKPFQTLHFLVRDWQYPYQHPYGAKGGSEILAKRLMINPKQHNELQNLRRHLQECFKVITCYLMPHPGLKVATERDFIGKLSDIDDEFKVQVKSFTESIFQSEHVVIKNINGSDITGKELIEYFKAYLKVYQGSDLPEPKSMLEATSEANNLAAVATAKDFYNKEMEKVCGGDKQYMKMEQLKQEHERWFFAAIKMFKDTRKMGGADFCAVYEKRLEKDLLEMYDAYLKNNEAKNVASALQTPLVLVLLAVVVYILSGVFGLLGAESIVRLFNMGLGLAVLLLVAWSYSRYTGQFRVVGEYLDAGSKFVCEHAMKKVPAESVTNLAINAAKGAMTTDKKRN</sequence>
<dbReference type="GO" id="GO:0003924">
    <property type="term" value="F:GTPase activity"/>
    <property type="evidence" value="ECO:0000318"/>
    <property type="project" value="GO_Central"/>
</dbReference>
<comment type="subcellular location">
    <subcellularLocation>
        <location evidence="1">Endoplasmic reticulum membrane</location>
        <topology evidence="1">Multi-pass membrane protein</topology>
    </subcellularLocation>
</comment>
<dbReference type="GO" id="GO:0051260">
    <property type="term" value="P:protein homooligomerization"/>
    <property type="evidence" value="ECO:0000318"/>
    <property type="project" value="GO_Central"/>
</dbReference>
<dbReference type="Pfam" id="PF02263">
    <property type="entry name" value="GBP"/>
    <property type="match status" value="1"/>
</dbReference>
<dbReference type="InterPro" id="IPR015894">
    <property type="entry name" value="Guanylate-bd_N"/>
</dbReference>
<reference evidence="16" key="1">
    <citation type="submission" date="2012-12" db="EMBL/GenBank/DDBJ databases">
        <authorList>
            <person name="Hellsten U."/>
            <person name="Grimwood J."/>
            <person name="Chapman J.A."/>
            <person name="Shapiro H."/>
            <person name="Aerts A."/>
            <person name="Otillar R.P."/>
            <person name="Terry A.Y."/>
            <person name="Boore J.L."/>
            <person name="Simakov O."/>
            <person name="Marletaz F."/>
            <person name="Cho S.-J."/>
            <person name="Edsinger-Gonzales E."/>
            <person name="Havlak P."/>
            <person name="Kuo D.-H."/>
            <person name="Larsson T."/>
            <person name="Lv J."/>
            <person name="Arendt D."/>
            <person name="Savage R."/>
            <person name="Osoegawa K."/>
            <person name="de Jong P."/>
            <person name="Lindberg D.R."/>
            <person name="Seaver E.C."/>
            <person name="Weisblat D.A."/>
            <person name="Putnam N.H."/>
            <person name="Grigoriev I.V."/>
            <person name="Rokhsar D.S."/>
        </authorList>
    </citation>
    <scope>NUCLEOTIDE SEQUENCE</scope>
</reference>
<dbReference type="GO" id="GO:0005525">
    <property type="term" value="F:GTP binding"/>
    <property type="evidence" value="ECO:0000318"/>
    <property type="project" value="GO_Central"/>
</dbReference>
<dbReference type="GO" id="GO:0007029">
    <property type="term" value="P:endoplasmic reticulum organization"/>
    <property type="evidence" value="ECO:0000318"/>
    <property type="project" value="GO_Central"/>
</dbReference>
<dbReference type="EnsemblMetazoa" id="HelroT98540">
    <property type="protein sequence ID" value="HelroP98540"/>
    <property type="gene ID" value="HelroG98540"/>
</dbReference>
<evidence type="ECO:0000313" key="15">
    <source>
        <dbReference type="EnsemblMetazoa" id="HelroP98540"/>
    </source>
</evidence>
<dbReference type="PROSITE" id="PS51715">
    <property type="entry name" value="G_GB1_RHD3"/>
    <property type="match status" value="1"/>
</dbReference>
<evidence type="ECO:0000259" key="13">
    <source>
        <dbReference type="PROSITE" id="PS51715"/>
    </source>
</evidence>
<evidence type="ECO:0000256" key="7">
    <source>
        <dbReference type="ARBA" id="ARBA00022989"/>
    </source>
</evidence>
<evidence type="ECO:0000256" key="9">
    <source>
        <dbReference type="ARBA" id="ARBA00023136"/>
    </source>
</evidence>
<evidence type="ECO:0000256" key="6">
    <source>
        <dbReference type="ARBA" id="ARBA00022842"/>
    </source>
</evidence>
<dbReference type="InterPro" id="IPR003191">
    <property type="entry name" value="Guanylate-bd/ATL_C"/>
</dbReference>
<evidence type="ECO:0000256" key="8">
    <source>
        <dbReference type="ARBA" id="ARBA00023134"/>
    </source>
</evidence>
<dbReference type="Pfam" id="PF02841">
    <property type="entry name" value="GBP_C"/>
    <property type="match status" value="1"/>
</dbReference>
<dbReference type="EMBL" id="KB096222">
    <property type="protein sequence ID" value="ESO07142.1"/>
    <property type="molecule type" value="Genomic_DNA"/>
</dbReference>
<dbReference type="GO" id="GO:0005789">
    <property type="term" value="C:endoplasmic reticulum membrane"/>
    <property type="evidence" value="ECO:0007669"/>
    <property type="project" value="UniProtKB-SubCell"/>
</dbReference>
<dbReference type="KEGG" id="hro:HELRODRAFT_98540"/>
<feature type="transmembrane region" description="Helical" evidence="12">
    <location>
        <begin position="409"/>
        <end position="426"/>
    </location>
</feature>
<feature type="transmembrane region" description="Helical" evidence="12">
    <location>
        <begin position="382"/>
        <end position="402"/>
    </location>
</feature>
<keyword evidence="8" id="KW-0342">GTP-binding</keyword>
<evidence type="ECO:0000313" key="16">
    <source>
        <dbReference type="Proteomes" id="UP000015101"/>
    </source>
</evidence>
<dbReference type="eggNOG" id="KOG2037">
    <property type="taxonomic scope" value="Eukaryota"/>
</dbReference>
<organism evidence="15 16">
    <name type="scientific">Helobdella robusta</name>
    <name type="common">Californian leech</name>
    <dbReference type="NCBI Taxonomy" id="6412"/>
    <lineage>
        <taxon>Eukaryota</taxon>
        <taxon>Metazoa</taxon>
        <taxon>Spiralia</taxon>
        <taxon>Lophotrochozoa</taxon>
        <taxon>Annelida</taxon>
        <taxon>Clitellata</taxon>
        <taxon>Hirudinea</taxon>
        <taxon>Rhynchobdellida</taxon>
        <taxon>Glossiphoniidae</taxon>
        <taxon>Helobdella</taxon>
    </lineage>
</organism>
<dbReference type="InterPro" id="IPR036543">
    <property type="entry name" value="Guanylate-bd_C_sf"/>
</dbReference>
<dbReference type="InParanoid" id="T1G9N5"/>
<dbReference type="GeneID" id="20217781"/>
<dbReference type="STRING" id="6412.T1G9N5"/>
<keyword evidence="6" id="KW-0460">Magnesium</keyword>
<evidence type="ECO:0000256" key="12">
    <source>
        <dbReference type="SAM" id="Phobius"/>
    </source>
</evidence>
<dbReference type="AlphaFoldDB" id="T1G9N5"/>
<keyword evidence="5" id="KW-0256">Endoplasmic reticulum</keyword>
<dbReference type="Gene3D" id="3.40.50.300">
    <property type="entry name" value="P-loop containing nucleotide triphosphate hydrolases"/>
    <property type="match status" value="1"/>
</dbReference>
<dbReference type="Gene3D" id="1.20.58.420">
    <property type="entry name" value="AHSP"/>
    <property type="match status" value="1"/>
</dbReference>
<dbReference type="CDD" id="cd01851">
    <property type="entry name" value="GBP"/>
    <property type="match status" value="1"/>
</dbReference>
<keyword evidence="7 12" id="KW-1133">Transmembrane helix</keyword>
<dbReference type="PANTHER" id="PTHR10751">
    <property type="entry name" value="GUANYLATE BINDING PROTEIN"/>
    <property type="match status" value="1"/>
</dbReference>